<accession>A0A8H6U8G1</accession>
<dbReference type="Proteomes" id="UP000639643">
    <property type="component" value="Unassembled WGS sequence"/>
</dbReference>
<organism evidence="1 2">
    <name type="scientific">Colletotrichum musicola</name>
    <dbReference type="NCBI Taxonomy" id="2175873"/>
    <lineage>
        <taxon>Eukaryota</taxon>
        <taxon>Fungi</taxon>
        <taxon>Dikarya</taxon>
        <taxon>Ascomycota</taxon>
        <taxon>Pezizomycotina</taxon>
        <taxon>Sordariomycetes</taxon>
        <taxon>Hypocreomycetidae</taxon>
        <taxon>Glomerellales</taxon>
        <taxon>Glomerellaceae</taxon>
        <taxon>Colletotrichum</taxon>
        <taxon>Colletotrichum orchidearum species complex</taxon>
    </lineage>
</organism>
<sequence length="90" mass="9784">MPSASELTCRSRTPQCISWVSAAELTVIAVKLGGEYESPKDLKNIHSGYDYSQQKDQLNAADTATMEPWGSDSRSSAMASAESLCRILKL</sequence>
<protein>
    <submittedName>
        <fullName evidence="1">Uncharacterized protein</fullName>
    </submittedName>
</protein>
<name>A0A8H6U8G1_9PEZI</name>
<proteinExistence type="predicted"/>
<gene>
    <name evidence="1" type="ORF">CMUS01_01744</name>
</gene>
<dbReference type="EMBL" id="WIGM01000031">
    <property type="protein sequence ID" value="KAF6843825.1"/>
    <property type="molecule type" value="Genomic_DNA"/>
</dbReference>
<keyword evidence="2" id="KW-1185">Reference proteome</keyword>
<reference evidence="1" key="1">
    <citation type="journal article" date="2020" name="Phytopathology">
        <title>Genome Sequence Resources of Colletotrichum truncatum, C. plurivorum, C. musicola, and C. sojae: Four Species Pathogenic to Soybean (Glycine max).</title>
        <authorList>
            <person name="Rogerio F."/>
            <person name="Boufleur T.R."/>
            <person name="Ciampi-Guillardi M."/>
            <person name="Sukno S.A."/>
            <person name="Thon M.R."/>
            <person name="Massola Junior N.S."/>
            <person name="Baroncelli R."/>
        </authorList>
    </citation>
    <scope>NUCLEOTIDE SEQUENCE</scope>
    <source>
        <strain evidence="1">LFN0074</strain>
    </source>
</reference>
<comment type="caution">
    <text evidence="1">The sequence shown here is derived from an EMBL/GenBank/DDBJ whole genome shotgun (WGS) entry which is preliminary data.</text>
</comment>
<dbReference type="AlphaFoldDB" id="A0A8H6U8G1"/>
<evidence type="ECO:0000313" key="1">
    <source>
        <dbReference type="EMBL" id="KAF6843825.1"/>
    </source>
</evidence>
<evidence type="ECO:0000313" key="2">
    <source>
        <dbReference type="Proteomes" id="UP000639643"/>
    </source>
</evidence>